<dbReference type="EMBL" id="JBHTCR010000022">
    <property type="protein sequence ID" value="MFC7349001.1"/>
    <property type="molecule type" value="Genomic_DNA"/>
</dbReference>
<name>A0ABW2M5H7_9FLAO</name>
<evidence type="ECO:0000313" key="1">
    <source>
        <dbReference type="EMBL" id="MFC7349001.1"/>
    </source>
</evidence>
<keyword evidence="2" id="KW-1185">Reference proteome</keyword>
<protein>
    <submittedName>
        <fullName evidence="1">Uncharacterized protein</fullName>
    </submittedName>
</protein>
<accession>A0ABW2M5H7</accession>
<organism evidence="1 2">
    <name type="scientific">Chryseobacterium zhengzhouense</name>
    <dbReference type="NCBI Taxonomy" id="1636086"/>
    <lineage>
        <taxon>Bacteria</taxon>
        <taxon>Pseudomonadati</taxon>
        <taxon>Bacteroidota</taxon>
        <taxon>Flavobacteriia</taxon>
        <taxon>Flavobacteriales</taxon>
        <taxon>Weeksellaceae</taxon>
        <taxon>Chryseobacterium group</taxon>
        <taxon>Chryseobacterium</taxon>
    </lineage>
</organism>
<dbReference type="RefSeq" id="WP_378183800.1">
    <property type="nucleotide sequence ID" value="NZ_JBHTCR010000022.1"/>
</dbReference>
<evidence type="ECO:0000313" key="2">
    <source>
        <dbReference type="Proteomes" id="UP001596550"/>
    </source>
</evidence>
<proteinExistence type="predicted"/>
<comment type="caution">
    <text evidence="1">The sequence shown here is derived from an EMBL/GenBank/DDBJ whole genome shotgun (WGS) entry which is preliminary data.</text>
</comment>
<gene>
    <name evidence="1" type="ORF">ACFQO9_19965</name>
</gene>
<dbReference type="Proteomes" id="UP001596550">
    <property type="component" value="Unassembled WGS sequence"/>
</dbReference>
<sequence length="115" mass="12845">MKEISDELAKGKKLGDEVEGGILVGIKGTGKTADGSAFVKALGESAQTSETFAKELIDERNRNGNFANTRSIEQRMEKYYLDKGYSKNSDKFDNLYDQIDIIKAKLRLPNLELRP</sequence>
<reference evidence="2" key="1">
    <citation type="journal article" date="2019" name="Int. J. Syst. Evol. Microbiol.">
        <title>The Global Catalogue of Microorganisms (GCM) 10K type strain sequencing project: providing services to taxonomists for standard genome sequencing and annotation.</title>
        <authorList>
            <consortium name="The Broad Institute Genomics Platform"/>
            <consortium name="The Broad Institute Genome Sequencing Center for Infectious Disease"/>
            <person name="Wu L."/>
            <person name="Ma J."/>
        </authorList>
    </citation>
    <scope>NUCLEOTIDE SEQUENCE [LARGE SCALE GENOMIC DNA]</scope>
    <source>
        <strain evidence="2">CCUG 54781</strain>
    </source>
</reference>